<sequence>MGGCFCFSSFQFWPDFHSFWFEFFKYIFLALLFGVFIYQFYRLKLWKYQFELSRNQEVRVVGDSSLYVAKKLWVAPWLCGFYVVNQNGKFMSLVFIFNDMLDDTDYRNLCRILLSSED</sequence>
<evidence type="ECO:0000313" key="3">
    <source>
        <dbReference type="Proteomes" id="UP000273022"/>
    </source>
</evidence>
<keyword evidence="1" id="KW-0472">Membrane</keyword>
<dbReference type="InterPro" id="IPR009883">
    <property type="entry name" value="YgfX"/>
</dbReference>
<dbReference type="AlphaFoldDB" id="A0A3A6TEN1"/>
<accession>A0A3A6TEN1</accession>
<keyword evidence="3" id="KW-1185">Reference proteome</keyword>
<feature type="transmembrane region" description="Helical" evidence="1">
    <location>
        <begin position="23"/>
        <end position="41"/>
    </location>
</feature>
<evidence type="ECO:0000256" key="1">
    <source>
        <dbReference type="SAM" id="Phobius"/>
    </source>
</evidence>
<keyword evidence="1" id="KW-0812">Transmembrane</keyword>
<evidence type="ECO:0000313" key="2">
    <source>
        <dbReference type="EMBL" id="RJY06472.1"/>
    </source>
</evidence>
<proteinExistence type="predicted"/>
<name>A0A3A6TEN1_9GAMM</name>
<dbReference type="Pfam" id="PF07254">
    <property type="entry name" value="Cpta_toxin"/>
    <property type="match status" value="1"/>
</dbReference>
<dbReference type="Proteomes" id="UP000273022">
    <property type="component" value="Unassembled WGS sequence"/>
</dbReference>
<reference evidence="2 3" key="1">
    <citation type="submission" date="2018-09" db="EMBL/GenBank/DDBJ databases">
        <title>Phylogeny of the Shewanellaceae, and recommendation for two new genera, Pseudoshewanella and Parashewanella.</title>
        <authorList>
            <person name="Wang G."/>
        </authorList>
    </citation>
    <scope>NUCLEOTIDE SEQUENCE [LARGE SCALE GENOMIC DNA]</scope>
    <source>
        <strain evidence="2 3">KCTC 22492</strain>
    </source>
</reference>
<dbReference type="EMBL" id="QYYH01000161">
    <property type="protein sequence ID" value="RJY06472.1"/>
    <property type="molecule type" value="Genomic_DNA"/>
</dbReference>
<gene>
    <name evidence="2" type="ORF">D5R81_17670</name>
</gene>
<keyword evidence="1" id="KW-1133">Transmembrane helix</keyword>
<comment type="caution">
    <text evidence="2">The sequence shown here is derived from an EMBL/GenBank/DDBJ whole genome shotgun (WGS) entry which is preliminary data.</text>
</comment>
<protein>
    <submittedName>
        <fullName evidence="2">Uncharacterized protein</fullName>
    </submittedName>
</protein>
<organism evidence="2 3">
    <name type="scientific">Parashewanella spongiae</name>
    <dbReference type="NCBI Taxonomy" id="342950"/>
    <lineage>
        <taxon>Bacteria</taxon>
        <taxon>Pseudomonadati</taxon>
        <taxon>Pseudomonadota</taxon>
        <taxon>Gammaproteobacteria</taxon>
        <taxon>Alteromonadales</taxon>
        <taxon>Shewanellaceae</taxon>
        <taxon>Parashewanella</taxon>
    </lineage>
</organism>